<dbReference type="Gene3D" id="1.20.1600.10">
    <property type="entry name" value="Outer membrane efflux proteins (OEP)"/>
    <property type="match status" value="1"/>
</dbReference>
<dbReference type="SUPFAM" id="SSF56954">
    <property type="entry name" value="Outer membrane efflux proteins (OEP)"/>
    <property type="match status" value="1"/>
</dbReference>
<dbReference type="Proteomes" id="UP000015527">
    <property type="component" value="Unassembled WGS sequence"/>
</dbReference>
<organism evidence="2 3">
    <name type="scientific">Novosphingobium lindaniclasticum LE124</name>
    <dbReference type="NCBI Taxonomy" id="1096930"/>
    <lineage>
        <taxon>Bacteria</taxon>
        <taxon>Pseudomonadati</taxon>
        <taxon>Pseudomonadota</taxon>
        <taxon>Alphaproteobacteria</taxon>
        <taxon>Sphingomonadales</taxon>
        <taxon>Sphingomonadaceae</taxon>
        <taxon>Novosphingobium</taxon>
    </lineage>
</organism>
<evidence type="ECO:0000313" key="3">
    <source>
        <dbReference type="Proteomes" id="UP000015527"/>
    </source>
</evidence>
<evidence type="ECO:0008006" key="4">
    <source>
        <dbReference type="Google" id="ProtNLM"/>
    </source>
</evidence>
<dbReference type="eggNOG" id="COG1538">
    <property type="taxonomic scope" value="Bacteria"/>
</dbReference>
<dbReference type="PATRIC" id="fig|1096930.3.peg.1756"/>
<reference evidence="2 3" key="1">
    <citation type="journal article" date="2013" name="Genome Announc.">
        <title>Genome Sequence of Novosphingobium lindaniclasticum LE124T, Isolated from a Hexachlorocyclohexane Dumpsite.</title>
        <authorList>
            <person name="Saxena A."/>
            <person name="Nayyar N."/>
            <person name="Sangwan N."/>
            <person name="Kumari R."/>
            <person name="Khurana J.P."/>
            <person name="Lal R."/>
        </authorList>
    </citation>
    <scope>NUCLEOTIDE SEQUENCE [LARGE SCALE GENOMIC DNA]</scope>
    <source>
        <strain evidence="2 3">LE124</strain>
    </source>
</reference>
<dbReference type="PANTHER" id="PTHR30203">
    <property type="entry name" value="OUTER MEMBRANE CATION EFFLUX PROTEIN"/>
    <property type="match status" value="1"/>
</dbReference>
<dbReference type="GO" id="GO:0015562">
    <property type="term" value="F:efflux transmembrane transporter activity"/>
    <property type="evidence" value="ECO:0007669"/>
    <property type="project" value="InterPro"/>
</dbReference>
<dbReference type="InterPro" id="IPR003423">
    <property type="entry name" value="OMP_efflux"/>
</dbReference>
<name>T0IYE7_9SPHN</name>
<dbReference type="PANTHER" id="PTHR30203:SF24">
    <property type="entry name" value="BLR4935 PROTEIN"/>
    <property type="match status" value="1"/>
</dbReference>
<sequence length="470" mass="51484">MFAAGLYALCVPAAAQQIAPLPYPAPVDAPVLELDDLLANSARQSPQIIEALARTRIADGRRLAAEGAFDTVFTAEGGSRLVGYYGGTYADAKVARPLENWGGQVYGGYRASSGRFPIYEDKKYTNEFGEIRAGAVFSLLRDRMIDDRRFGRVAADADRAVADAERQMVAIGVQRKALDAYLNWIASGERLKIYRQLLDLAQQRQRGLQRAYEAGLRPRIVLTENDQMVLRRQAMVVQSEQALASAANALSLYWRDGEGTPRIPRREQLPGVLPDPVVMGAPQDIERPDLLVAQLKARLVQDRLALDRNALLPRLDLNMEVARDIGDIGPGGPSRSGNDVRFGVTFSVPLEQRAARGKLMQTQAELDANRARARWLDEQIQAEVNGIFIAFDAAGQLIALTEQERQRADAMAVAERRRFEMGASDLFLVNTREETAANVALNLLDGRMRRLSASADLAAASGNGTALGLP</sequence>
<evidence type="ECO:0000313" key="2">
    <source>
        <dbReference type="EMBL" id="EQB16890.1"/>
    </source>
</evidence>
<dbReference type="AlphaFoldDB" id="T0IYE7"/>
<evidence type="ECO:0000256" key="1">
    <source>
        <dbReference type="ARBA" id="ARBA00007613"/>
    </source>
</evidence>
<keyword evidence="3" id="KW-1185">Reference proteome</keyword>
<comment type="similarity">
    <text evidence="1">Belongs to the outer membrane factor (OMF) (TC 1.B.17) family.</text>
</comment>
<protein>
    <recommendedName>
        <fullName evidence="4">Multidrug transporter</fullName>
    </recommendedName>
</protein>
<gene>
    <name evidence="2" type="ORF">L284_08865</name>
</gene>
<accession>T0IYE7</accession>
<dbReference type="EMBL" id="ATHL01000061">
    <property type="protein sequence ID" value="EQB16890.1"/>
    <property type="molecule type" value="Genomic_DNA"/>
</dbReference>
<dbReference type="InterPro" id="IPR010131">
    <property type="entry name" value="MdtP/NodT-like"/>
</dbReference>
<dbReference type="Pfam" id="PF02321">
    <property type="entry name" value="OEP"/>
    <property type="match status" value="1"/>
</dbReference>
<proteinExistence type="inferred from homology"/>
<comment type="caution">
    <text evidence="2">The sequence shown here is derived from an EMBL/GenBank/DDBJ whole genome shotgun (WGS) entry which is preliminary data.</text>
</comment>